<evidence type="ECO:0000256" key="10">
    <source>
        <dbReference type="ARBA" id="ARBA00053877"/>
    </source>
</evidence>
<dbReference type="Gene3D" id="3.60.21.10">
    <property type="match status" value="1"/>
</dbReference>
<comment type="function">
    <text evidence="10">Essential for the maintenance of cell size and integrity in response to osmotic stress.</text>
</comment>
<gene>
    <name evidence="14" type="ORF">ZYGR_0AK05590</name>
</gene>
<keyword evidence="4 11" id="KW-0378">Hydrolase</keyword>
<comment type="similarity">
    <text evidence="7">Belongs to the PPP phosphatase family. PP-Z subfamily.</text>
</comment>
<keyword evidence="3" id="KW-0479">Metal-binding</keyword>
<evidence type="ECO:0000256" key="5">
    <source>
        <dbReference type="ARBA" id="ARBA00022912"/>
    </source>
</evidence>
<dbReference type="OrthoDB" id="1930084at2759"/>
<dbReference type="InterPro" id="IPR011159">
    <property type="entry name" value="PPPtase_PPZ/Ppq1"/>
</dbReference>
<organism evidence="14 15">
    <name type="scientific">Zygosaccharomyces rouxii</name>
    <dbReference type="NCBI Taxonomy" id="4956"/>
    <lineage>
        <taxon>Eukaryota</taxon>
        <taxon>Fungi</taxon>
        <taxon>Dikarya</taxon>
        <taxon>Ascomycota</taxon>
        <taxon>Saccharomycotina</taxon>
        <taxon>Saccharomycetes</taxon>
        <taxon>Saccharomycetales</taxon>
        <taxon>Saccharomycetaceae</taxon>
        <taxon>Zygosaccharomyces</taxon>
    </lineage>
</organism>
<accession>A0A1Q3AEA3</accession>
<dbReference type="SMART" id="SM00156">
    <property type="entry name" value="PP2Ac"/>
    <property type="match status" value="1"/>
</dbReference>
<dbReference type="PANTHER" id="PTHR11668">
    <property type="entry name" value="SERINE/THREONINE PROTEIN PHOSPHATASE"/>
    <property type="match status" value="1"/>
</dbReference>
<feature type="compositionally biased region" description="Low complexity" evidence="12">
    <location>
        <begin position="269"/>
        <end position="299"/>
    </location>
</feature>
<dbReference type="EMBL" id="BDGX01000037">
    <property type="protein sequence ID" value="GAV54057.1"/>
    <property type="molecule type" value="Genomic_DNA"/>
</dbReference>
<feature type="region of interest" description="Disordered" evidence="12">
    <location>
        <begin position="208"/>
        <end position="379"/>
    </location>
</feature>
<feature type="compositionally biased region" description="Polar residues" evidence="12">
    <location>
        <begin position="300"/>
        <end position="309"/>
    </location>
</feature>
<dbReference type="PROSITE" id="PS00125">
    <property type="entry name" value="SER_THR_PHOSPHATASE"/>
    <property type="match status" value="1"/>
</dbReference>
<comment type="catalytic activity">
    <reaction evidence="8">
        <text>O-phospho-L-seryl-[protein] + H2O = L-seryl-[protein] + phosphate</text>
        <dbReference type="Rhea" id="RHEA:20629"/>
        <dbReference type="Rhea" id="RHEA-COMP:9863"/>
        <dbReference type="Rhea" id="RHEA-COMP:11604"/>
        <dbReference type="ChEBI" id="CHEBI:15377"/>
        <dbReference type="ChEBI" id="CHEBI:29999"/>
        <dbReference type="ChEBI" id="CHEBI:43474"/>
        <dbReference type="ChEBI" id="CHEBI:83421"/>
        <dbReference type="EC" id="3.1.3.16"/>
    </reaction>
</comment>
<dbReference type="EC" id="3.1.3.16" evidence="11"/>
<evidence type="ECO:0000256" key="2">
    <source>
        <dbReference type="ARBA" id="ARBA00022707"/>
    </source>
</evidence>
<dbReference type="InterPro" id="IPR029052">
    <property type="entry name" value="Metallo-depent_PP-like"/>
</dbReference>
<dbReference type="FunFam" id="3.60.21.10:FF:000006">
    <property type="entry name" value="Serine/threonine-protein phosphatase"/>
    <property type="match status" value="1"/>
</dbReference>
<name>A0A1Q3AEA3_ZYGRO</name>
<evidence type="ECO:0000313" key="14">
    <source>
        <dbReference type="EMBL" id="GAV54057.1"/>
    </source>
</evidence>
<dbReference type="InterPro" id="IPR004843">
    <property type="entry name" value="Calcineurin-like_PHP"/>
</dbReference>
<dbReference type="PIRSF" id="PIRSF000909">
    <property type="entry name" value="PPPtase_PPZ"/>
    <property type="match status" value="1"/>
</dbReference>
<dbReference type="GO" id="GO:0004722">
    <property type="term" value="F:protein serine/threonine phosphatase activity"/>
    <property type="evidence" value="ECO:0007669"/>
    <property type="project" value="UniProtKB-EC"/>
</dbReference>
<dbReference type="Pfam" id="PF16891">
    <property type="entry name" value="STPPase_N"/>
    <property type="match status" value="1"/>
</dbReference>
<keyword evidence="6" id="KW-0464">Manganese</keyword>
<feature type="compositionally biased region" description="Acidic residues" evidence="12">
    <location>
        <begin position="209"/>
        <end position="220"/>
    </location>
</feature>
<comment type="cofactor">
    <cofactor evidence="1">
        <name>Mn(2+)</name>
        <dbReference type="ChEBI" id="CHEBI:29035"/>
    </cofactor>
</comment>
<dbReference type="GO" id="GO:0005634">
    <property type="term" value="C:nucleus"/>
    <property type="evidence" value="ECO:0007669"/>
    <property type="project" value="TreeGrafter"/>
</dbReference>
<comment type="caution">
    <text evidence="14">The sequence shown here is derived from an EMBL/GenBank/DDBJ whole genome shotgun (WGS) entry which is preliminary data.</text>
</comment>
<dbReference type="GO" id="GO:0005737">
    <property type="term" value="C:cytoplasm"/>
    <property type="evidence" value="ECO:0007669"/>
    <property type="project" value="TreeGrafter"/>
</dbReference>
<evidence type="ECO:0000259" key="13">
    <source>
        <dbReference type="PROSITE" id="PS00125"/>
    </source>
</evidence>
<dbReference type="GO" id="GO:0046872">
    <property type="term" value="F:metal ion binding"/>
    <property type="evidence" value="ECO:0007669"/>
    <property type="project" value="UniProtKB-KW"/>
</dbReference>
<dbReference type="PANTHER" id="PTHR11668:SF484">
    <property type="entry name" value="SERINE_THREONINE-PROTEIN PHOSPHATASE PP-Z1-RELATED"/>
    <property type="match status" value="1"/>
</dbReference>
<feature type="compositionally biased region" description="Low complexity" evidence="12">
    <location>
        <begin position="240"/>
        <end position="251"/>
    </location>
</feature>
<dbReference type="SUPFAM" id="SSF56300">
    <property type="entry name" value="Metallo-dependent phosphatases"/>
    <property type="match status" value="1"/>
</dbReference>
<evidence type="ECO:0000256" key="6">
    <source>
        <dbReference type="ARBA" id="ARBA00023211"/>
    </source>
</evidence>
<dbReference type="Proteomes" id="UP000187013">
    <property type="component" value="Unassembled WGS sequence"/>
</dbReference>
<keyword evidence="2" id="KW-0449">Lipoprotein</keyword>
<keyword evidence="5" id="KW-0904">Protein phosphatase</keyword>
<proteinExistence type="inferred from homology"/>
<dbReference type="InterPro" id="IPR031675">
    <property type="entry name" value="STPPase_N"/>
</dbReference>
<sequence>MGNSGSKTVKGTRTSGKGSNGDVSSLTPPFTRTDTSQSAKSTRSLRSLRSRRSESASTSAQGTPQMLPVNDPESPQPSNLGMSTPTGKDFSSNNSNSGNGGGGGSGSHRHHRRHSYSDFPSSTSNREEEDQHLQMPQDSSTEGNHLHPNSYAQPSTPMSSSRRRSSSKRPSMSNADLPPSMVQMEPKSPILKNSNYTIGNVLNYNENALTDDDDDDDETNDGFNRGVKSQLDGVRHSHSSRPSSVRSSSSSRVRKRSDNYGGSIPDSELLGSQLQVQQQGMSRSNSHASSHSRKSSASAGNTAYSTPLNSPGIFASSSGNGNNGPGQDDYFGSAATASLHGSNHHHYEPNHSSDSVNRSLNNSLEGGGDGGNNNNNSHHLTMDATAAETDPSLVNHHQHHDSKPRSSSFEGYPTALPADPELAEGAMEGGSESHQHGKKKKVHKPINIDETIQKLLDAGYAGKRTKNVCLKNSEIAQICHLAREIFLSQPSLLELSPPVKIVGDVHGQYADLLRLFTKCGFPPAANYLFLGDYVDRGKQSLETILLLLCYKIKYPENFFLLRGNHECANVTRVYGFYDECKRRCNIKTWKIFIDTFNTLPLAAIVAGKIFCVHGGLSPVLNSMDEIRHFSRPTDVPDFGLINDLLWSDPTDSPNEWEDNERGVSYCYNKVAINKFLNKFGFDLVCRAHMVVEDGYEFFNDRSLVTVFSAPNYCGEFDNWGAVMSVSEGLLCSFELLDPLDSAALKQVMKKGRQERKLANQQQFQGY</sequence>
<evidence type="ECO:0000256" key="7">
    <source>
        <dbReference type="ARBA" id="ARBA00029458"/>
    </source>
</evidence>
<dbReference type="InterPro" id="IPR050341">
    <property type="entry name" value="PP1_catalytic_subunit"/>
</dbReference>
<dbReference type="InterPro" id="IPR006186">
    <property type="entry name" value="Ser/Thr-sp_prot-phosphatase"/>
</dbReference>
<dbReference type="AlphaFoldDB" id="A0A1Q3AEA3"/>
<evidence type="ECO:0000256" key="12">
    <source>
        <dbReference type="SAM" id="MobiDB-lite"/>
    </source>
</evidence>
<feature type="compositionally biased region" description="Low complexity" evidence="12">
    <location>
        <begin position="38"/>
        <end position="47"/>
    </location>
</feature>
<dbReference type="GO" id="GO:0006883">
    <property type="term" value="P:intracellular sodium ion homeostasis"/>
    <property type="evidence" value="ECO:0007669"/>
    <property type="project" value="UniProtKB-ARBA"/>
</dbReference>
<keyword evidence="2" id="KW-0519">Myristate</keyword>
<evidence type="ECO:0000256" key="1">
    <source>
        <dbReference type="ARBA" id="ARBA00001936"/>
    </source>
</evidence>
<evidence type="ECO:0000256" key="4">
    <source>
        <dbReference type="ARBA" id="ARBA00022801"/>
    </source>
</evidence>
<feature type="domain" description="Serine/threonine specific protein phosphatases" evidence="13">
    <location>
        <begin position="561"/>
        <end position="566"/>
    </location>
</feature>
<feature type="region of interest" description="Disordered" evidence="12">
    <location>
        <begin position="393"/>
        <end position="442"/>
    </location>
</feature>
<reference evidence="14 15" key="1">
    <citation type="submission" date="2016-08" db="EMBL/GenBank/DDBJ databases">
        <title>Draft genome sequence of allopolyploid Zygosaccharomyces rouxii.</title>
        <authorList>
            <person name="Watanabe J."/>
            <person name="Uehara K."/>
            <person name="Mogi Y."/>
            <person name="Tsukioka Y."/>
        </authorList>
    </citation>
    <scope>NUCLEOTIDE SEQUENCE [LARGE SCALE GENOMIC DNA]</scope>
    <source>
        <strain evidence="14 15">NBRC 110957</strain>
    </source>
</reference>
<dbReference type="PRINTS" id="PR00114">
    <property type="entry name" value="STPHPHTASE"/>
</dbReference>
<evidence type="ECO:0000256" key="9">
    <source>
        <dbReference type="ARBA" id="ARBA00048336"/>
    </source>
</evidence>
<feature type="compositionally biased region" description="Polar residues" evidence="12">
    <location>
        <begin position="134"/>
        <end position="143"/>
    </location>
</feature>
<feature type="region of interest" description="Disordered" evidence="12">
    <location>
        <begin position="1"/>
        <end position="187"/>
    </location>
</feature>
<dbReference type="CDD" id="cd07414">
    <property type="entry name" value="MPP_PP1_PPKL"/>
    <property type="match status" value="1"/>
</dbReference>
<protein>
    <recommendedName>
        <fullName evidence="11">Serine/threonine-protein phosphatase</fullName>
        <ecNumber evidence="11">3.1.3.16</ecNumber>
    </recommendedName>
</protein>
<feature type="compositionally biased region" description="Polar residues" evidence="12">
    <location>
        <begin position="1"/>
        <end position="37"/>
    </location>
</feature>
<evidence type="ECO:0000313" key="15">
    <source>
        <dbReference type="Proteomes" id="UP000187013"/>
    </source>
</evidence>
<evidence type="ECO:0000256" key="8">
    <source>
        <dbReference type="ARBA" id="ARBA00047761"/>
    </source>
</evidence>
<evidence type="ECO:0000256" key="3">
    <source>
        <dbReference type="ARBA" id="ARBA00022723"/>
    </source>
</evidence>
<feature type="compositionally biased region" description="Polar residues" evidence="12">
    <location>
        <begin position="76"/>
        <end position="90"/>
    </location>
</feature>
<comment type="catalytic activity">
    <reaction evidence="9 11">
        <text>O-phospho-L-threonyl-[protein] + H2O = L-threonyl-[protein] + phosphate</text>
        <dbReference type="Rhea" id="RHEA:47004"/>
        <dbReference type="Rhea" id="RHEA-COMP:11060"/>
        <dbReference type="Rhea" id="RHEA-COMP:11605"/>
        <dbReference type="ChEBI" id="CHEBI:15377"/>
        <dbReference type="ChEBI" id="CHEBI:30013"/>
        <dbReference type="ChEBI" id="CHEBI:43474"/>
        <dbReference type="ChEBI" id="CHEBI:61977"/>
        <dbReference type="EC" id="3.1.3.16"/>
    </reaction>
</comment>
<dbReference type="Pfam" id="PF00149">
    <property type="entry name" value="Metallophos"/>
    <property type="match status" value="1"/>
</dbReference>
<evidence type="ECO:0000256" key="11">
    <source>
        <dbReference type="RuleBase" id="RU004273"/>
    </source>
</evidence>